<name>A0ABY7VUE8_9BACT</name>
<keyword evidence="11 15" id="KW-0239">DNA-directed DNA polymerase</keyword>
<dbReference type="InterPro" id="IPR043502">
    <property type="entry name" value="DNA/RNA_pol_sf"/>
</dbReference>
<keyword evidence="13 15" id="KW-0234">DNA repair</keyword>
<feature type="binding site" evidence="15">
    <location>
        <position position="12"/>
    </location>
    <ligand>
        <name>Mg(2+)</name>
        <dbReference type="ChEBI" id="CHEBI:18420"/>
    </ligand>
</feature>
<evidence type="ECO:0000256" key="13">
    <source>
        <dbReference type="ARBA" id="ARBA00023204"/>
    </source>
</evidence>
<keyword evidence="6 15" id="KW-0548">Nucleotidyltransferase</keyword>
<proteinExistence type="inferred from homology"/>
<comment type="cofactor">
    <cofactor evidence="15">
        <name>Mg(2+)</name>
        <dbReference type="ChEBI" id="CHEBI:18420"/>
    </cofactor>
    <text evidence="15">Binds 2 magnesium ions per subunit.</text>
</comment>
<comment type="function">
    <text evidence="15">Poorly processive, error-prone DNA polymerase involved in untargeted mutagenesis. Copies undamaged DNA at stalled replication forks, which arise in vivo from mismatched or misaligned primer ends. These misaligned primers can be extended by PolIV. Exhibits no 3'-5' exonuclease (proofreading) activity. May be involved in translesional synthesis, in conjunction with the beta clamp from PolIII.</text>
</comment>
<dbReference type="InterPro" id="IPR001126">
    <property type="entry name" value="UmuC"/>
</dbReference>
<evidence type="ECO:0000256" key="11">
    <source>
        <dbReference type="ARBA" id="ARBA00022932"/>
    </source>
</evidence>
<dbReference type="SUPFAM" id="SSF56672">
    <property type="entry name" value="DNA/RNA polymerases"/>
    <property type="match status" value="1"/>
</dbReference>
<keyword evidence="8 15" id="KW-0479">Metal-binding</keyword>
<dbReference type="InterPro" id="IPR017961">
    <property type="entry name" value="DNA_pol_Y-fam_little_finger"/>
</dbReference>
<keyword evidence="5 15" id="KW-0808">Transferase</keyword>
<dbReference type="Pfam" id="PF21999">
    <property type="entry name" value="IMS_HHH_1"/>
    <property type="match status" value="1"/>
</dbReference>
<evidence type="ECO:0000256" key="2">
    <source>
        <dbReference type="ARBA" id="ARBA00010945"/>
    </source>
</evidence>
<dbReference type="RefSeq" id="WP_274152470.1">
    <property type="nucleotide sequence ID" value="NZ_CP117812.1"/>
</dbReference>
<dbReference type="InterPro" id="IPR022880">
    <property type="entry name" value="DNApol_IV"/>
</dbReference>
<organism evidence="17 18">
    <name type="scientific">Lentisphaera profundi</name>
    <dbReference type="NCBI Taxonomy" id="1658616"/>
    <lineage>
        <taxon>Bacteria</taxon>
        <taxon>Pseudomonadati</taxon>
        <taxon>Lentisphaerota</taxon>
        <taxon>Lentisphaeria</taxon>
        <taxon>Lentisphaerales</taxon>
        <taxon>Lentisphaeraceae</taxon>
        <taxon>Lentisphaera</taxon>
    </lineage>
</organism>
<evidence type="ECO:0000313" key="17">
    <source>
        <dbReference type="EMBL" id="WDE97835.1"/>
    </source>
</evidence>
<dbReference type="NCBIfam" id="NF002677">
    <property type="entry name" value="PRK02406.1"/>
    <property type="match status" value="1"/>
</dbReference>
<dbReference type="Pfam" id="PF00817">
    <property type="entry name" value="IMS"/>
    <property type="match status" value="1"/>
</dbReference>
<evidence type="ECO:0000256" key="15">
    <source>
        <dbReference type="HAMAP-Rule" id="MF_01113"/>
    </source>
</evidence>
<dbReference type="Gene3D" id="3.30.1490.100">
    <property type="entry name" value="DNA polymerase, Y-family, little finger domain"/>
    <property type="match status" value="1"/>
</dbReference>
<comment type="catalytic activity">
    <reaction evidence="14 15">
        <text>DNA(n) + a 2'-deoxyribonucleoside 5'-triphosphate = DNA(n+1) + diphosphate</text>
        <dbReference type="Rhea" id="RHEA:22508"/>
        <dbReference type="Rhea" id="RHEA-COMP:17339"/>
        <dbReference type="Rhea" id="RHEA-COMP:17340"/>
        <dbReference type="ChEBI" id="CHEBI:33019"/>
        <dbReference type="ChEBI" id="CHEBI:61560"/>
        <dbReference type="ChEBI" id="CHEBI:173112"/>
        <dbReference type="EC" id="2.7.7.7"/>
    </reaction>
</comment>
<evidence type="ECO:0000256" key="3">
    <source>
        <dbReference type="ARBA" id="ARBA00022457"/>
    </source>
</evidence>
<reference evidence="17 18" key="1">
    <citation type="submission" date="2023-02" db="EMBL/GenBank/DDBJ databases">
        <title>Genome sequence of Lentisphaera profundi SAORIC-696.</title>
        <authorList>
            <person name="Kim e."/>
            <person name="Cho J.-C."/>
            <person name="Choi A."/>
            <person name="Kang I."/>
        </authorList>
    </citation>
    <scope>NUCLEOTIDE SEQUENCE [LARGE SCALE GENOMIC DNA]</scope>
    <source>
        <strain evidence="17 18">SAORIC-696</strain>
    </source>
</reference>
<dbReference type="InterPro" id="IPR036775">
    <property type="entry name" value="DNA_pol_Y-fam_lit_finger_sf"/>
</dbReference>
<evidence type="ECO:0000256" key="8">
    <source>
        <dbReference type="ARBA" id="ARBA00022723"/>
    </source>
</evidence>
<feature type="domain" description="UmuC" evidence="16">
    <location>
        <begin position="8"/>
        <end position="189"/>
    </location>
</feature>
<dbReference type="PROSITE" id="PS50173">
    <property type="entry name" value="UMUC"/>
    <property type="match status" value="1"/>
</dbReference>
<evidence type="ECO:0000256" key="5">
    <source>
        <dbReference type="ARBA" id="ARBA00022679"/>
    </source>
</evidence>
<dbReference type="InterPro" id="IPR043128">
    <property type="entry name" value="Rev_trsase/Diguanyl_cyclase"/>
</dbReference>
<dbReference type="HAMAP" id="MF_01113">
    <property type="entry name" value="DNApol_IV"/>
    <property type="match status" value="1"/>
</dbReference>
<evidence type="ECO:0000259" key="16">
    <source>
        <dbReference type="PROSITE" id="PS50173"/>
    </source>
</evidence>
<comment type="similarity">
    <text evidence="2 15">Belongs to the DNA polymerase type-Y family.</text>
</comment>
<dbReference type="SUPFAM" id="SSF100879">
    <property type="entry name" value="Lesion bypass DNA polymerase (Y-family), little finger domain"/>
    <property type="match status" value="1"/>
</dbReference>
<dbReference type="GO" id="GO:0003887">
    <property type="term" value="F:DNA-directed DNA polymerase activity"/>
    <property type="evidence" value="ECO:0007669"/>
    <property type="project" value="UniProtKB-EC"/>
</dbReference>
<dbReference type="CDD" id="cd03586">
    <property type="entry name" value="PolY_Pol_IV_kappa"/>
    <property type="match status" value="1"/>
</dbReference>
<dbReference type="Gene3D" id="1.10.150.20">
    <property type="entry name" value="5' to 3' exonuclease, C-terminal subdomain"/>
    <property type="match status" value="1"/>
</dbReference>
<dbReference type="EMBL" id="CP117812">
    <property type="protein sequence ID" value="WDE97835.1"/>
    <property type="molecule type" value="Genomic_DNA"/>
</dbReference>
<keyword evidence="12 15" id="KW-0238">DNA-binding</keyword>
<evidence type="ECO:0000256" key="14">
    <source>
        <dbReference type="ARBA" id="ARBA00049244"/>
    </source>
</evidence>
<dbReference type="PANTHER" id="PTHR11076">
    <property type="entry name" value="DNA REPAIR POLYMERASE UMUC / TRANSFERASE FAMILY MEMBER"/>
    <property type="match status" value="1"/>
</dbReference>
<evidence type="ECO:0000256" key="7">
    <source>
        <dbReference type="ARBA" id="ARBA00022705"/>
    </source>
</evidence>
<dbReference type="Pfam" id="PF11799">
    <property type="entry name" value="IMS_C"/>
    <property type="match status" value="1"/>
</dbReference>
<dbReference type="Gene3D" id="3.40.1170.60">
    <property type="match status" value="1"/>
</dbReference>
<comment type="subcellular location">
    <subcellularLocation>
        <location evidence="1 15">Cytoplasm</location>
    </subcellularLocation>
</comment>
<keyword evidence="9 15" id="KW-0227">DNA damage</keyword>
<feature type="active site" evidence="15">
    <location>
        <position position="108"/>
    </location>
</feature>
<evidence type="ECO:0000256" key="9">
    <source>
        <dbReference type="ARBA" id="ARBA00022763"/>
    </source>
</evidence>
<evidence type="ECO:0000256" key="4">
    <source>
        <dbReference type="ARBA" id="ARBA00022490"/>
    </source>
</evidence>
<keyword evidence="7 15" id="KW-0235">DNA replication</keyword>
<dbReference type="InterPro" id="IPR053848">
    <property type="entry name" value="IMS_HHH_1"/>
</dbReference>
<evidence type="ECO:0000256" key="12">
    <source>
        <dbReference type="ARBA" id="ARBA00023125"/>
    </source>
</evidence>
<feature type="site" description="Substrate discrimination" evidence="15">
    <location>
        <position position="17"/>
    </location>
</feature>
<keyword evidence="4 15" id="KW-0963">Cytoplasm</keyword>
<evidence type="ECO:0000256" key="1">
    <source>
        <dbReference type="ARBA" id="ARBA00004496"/>
    </source>
</evidence>
<keyword evidence="18" id="KW-1185">Reference proteome</keyword>
<comment type="subunit">
    <text evidence="15">Monomer.</text>
</comment>
<dbReference type="Proteomes" id="UP001214250">
    <property type="component" value="Chromosome 2"/>
</dbReference>
<sequence length="354" mass="39834">MKENIRKIIHVDMDCFFAAVEIRDRPDLIGKAVAVGGSSKRRGVIATANYEARVFGVHSALSTVMALKRCPDLVIISGNMAKYKDVSTEVFKIFKKYTQIIEAISLDEAFLDVSDCPLHHGSGTLIAQAIKDDIYSTTGLKASAGVAPNKFLAKIASDWMKPDGLYTIPPQNIEKFVKQLPVKKIWGVGKETLRELSKFALVTCSDLQEISPQNLEKVLGTNRAQELIDLAHGIDERPVKANRERKSYTRERTFDHDLSHHECADALKNIFKECQSKLKIYLQAKPQYKIKTSVVKVKFADFTSTTVECADLDFDWQKIELLLNKALERNQLRVRLLGCGVKFTKNDLSQPELF</sequence>
<protein>
    <recommendedName>
        <fullName evidence="15">DNA polymerase IV</fullName>
        <shortName evidence="15">Pol IV</shortName>
        <ecNumber evidence="15">2.7.7.7</ecNumber>
    </recommendedName>
</protein>
<gene>
    <name evidence="15 17" type="primary">dinB</name>
    <name evidence="17" type="ORF">PQO03_18580</name>
</gene>
<evidence type="ECO:0000256" key="10">
    <source>
        <dbReference type="ARBA" id="ARBA00022842"/>
    </source>
</evidence>
<dbReference type="InterPro" id="IPR050116">
    <property type="entry name" value="DNA_polymerase-Y"/>
</dbReference>
<dbReference type="PANTHER" id="PTHR11076:SF33">
    <property type="entry name" value="DNA POLYMERASE KAPPA"/>
    <property type="match status" value="1"/>
</dbReference>
<feature type="binding site" evidence="15">
    <location>
        <position position="107"/>
    </location>
    <ligand>
        <name>Mg(2+)</name>
        <dbReference type="ChEBI" id="CHEBI:18420"/>
    </ligand>
</feature>
<accession>A0ABY7VUE8</accession>
<dbReference type="Gene3D" id="3.30.70.270">
    <property type="match status" value="1"/>
</dbReference>
<evidence type="ECO:0000313" key="18">
    <source>
        <dbReference type="Proteomes" id="UP001214250"/>
    </source>
</evidence>
<dbReference type="EC" id="2.7.7.7" evidence="15"/>
<evidence type="ECO:0000256" key="6">
    <source>
        <dbReference type="ARBA" id="ARBA00022695"/>
    </source>
</evidence>
<keyword evidence="3 15" id="KW-0515">Mutator protein</keyword>
<keyword evidence="10 15" id="KW-0460">Magnesium</keyword>